<evidence type="ECO:0000313" key="1">
    <source>
        <dbReference type="EMBL" id="SVD78284.1"/>
    </source>
</evidence>
<dbReference type="AlphaFoldDB" id="A0A382Y511"/>
<reference evidence="1" key="1">
    <citation type="submission" date="2018-05" db="EMBL/GenBank/DDBJ databases">
        <authorList>
            <person name="Lanie J.A."/>
            <person name="Ng W.-L."/>
            <person name="Kazmierczak K.M."/>
            <person name="Andrzejewski T.M."/>
            <person name="Davidsen T.M."/>
            <person name="Wayne K.J."/>
            <person name="Tettelin H."/>
            <person name="Glass J.I."/>
            <person name="Rusch D."/>
            <person name="Podicherti R."/>
            <person name="Tsui H.-C.T."/>
            <person name="Winkler M.E."/>
        </authorList>
    </citation>
    <scope>NUCLEOTIDE SEQUENCE</scope>
</reference>
<feature type="non-terminal residue" evidence="1">
    <location>
        <position position="1"/>
    </location>
</feature>
<name>A0A382Y511_9ZZZZ</name>
<dbReference type="SUPFAM" id="SSF53448">
    <property type="entry name" value="Nucleotide-diphospho-sugar transferases"/>
    <property type="match status" value="1"/>
</dbReference>
<sequence>EKGNKEAYYTLAIENMIKLGKIINFIETDGLPWMDVDTKEEMEAAKKIFGKEFGEK</sequence>
<evidence type="ECO:0008006" key="2">
    <source>
        <dbReference type="Google" id="ProtNLM"/>
    </source>
</evidence>
<dbReference type="Gene3D" id="3.90.550.10">
    <property type="entry name" value="Spore Coat Polysaccharide Biosynthesis Protein SpsA, Chain A"/>
    <property type="match status" value="1"/>
</dbReference>
<proteinExistence type="predicted"/>
<protein>
    <recommendedName>
        <fullName evidence="2">MobA-like NTP transferase domain-containing protein</fullName>
    </recommendedName>
</protein>
<dbReference type="InterPro" id="IPR029044">
    <property type="entry name" value="Nucleotide-diphossugar_trans"/>
</dbReference>
<dbReference type="EMBL" id="UINC01172948">
    <property type="protein sequence ID" value="SVD78284.1"/>
    <property type="molecule type" value="Genomic_DNA"/>
</dbReference>
<accession>A0A382Y511</accession>
<gene>
    <name evidence="1" type="ORF">METZ01_LOCUS431138</name>
</gene>
<organism evidence="1">
    <name type="scientific">marine metagenome</name>
    <dbReference type="NCBI Taxonomy" id="408172"/>
    <lineage>
        <taxon>unclassified sequences</taxon>
        <taxon>metagenomes</taxon>
        <taxon>ecological metagenomes</taxon>
    </lineage>
</organism>